<dbReference type="Proteomes" id="UP001501170">
    <property type="component" value="Unassembled WGS sequence"/>
</dbReference>
<evidence type="ECO:0000313" key="8">
    <source>
        <dbReference type="Proteomes" id="UP001501170"/>
    </source>
</evidence>
<dbReference type="InterPro" id="IPR024727">
    <property type="entry name" value="NAD_Glu_DH_N_ACT1"/>
</dbReference>
<dbReference type="Pfam" id="PF21076">
    <property type="entry name" value="GDH_ACT2"/>
    <property type="match status" value="1"/>
</dbReference>
<dbReference type="InterPro" id="IPR007780">
    <property type="entry name" value="NAD_Glu_DH_bac"/>
</dbReference>
<dbReference type="InterPro" id="IPR049062">
    <property type="entry name" value="NAD_Glu_DH_ACT2"/>
</dbReference>
<dbReference type="EMBL" id="BAAARB010000004">
    <property type="protein sequence ID" value="GAA2372536.1"/>
    <property type="molecule type" value="Genomic_DNA"/>
</dbReference>
<sequence length="1532" mass="165658">MTVPFATEFAAYYFPDFSDGAAVASSAWDRLERHLRLGEVREPGETAVATTDLPDGSIQIQIVADDAPLLVESTLAVLDSRGLTIVANDHPVLAVRRDHQGRIVGLDDVVVVGGDEAGAESWISVTTAPASGVDGDELCADVGAALTRAQAVHADAAQIHRRLLSFADALSADDEDADLLSWFATRDNFLPVGARTAGGHAENGLGVWRDPDTDRPEPVAGEEPVGVDQVYLPTGLLRSRFPIMVRVRLDGVEHQVVGTITSIGLYQSVRSVPGVRGRVADVLRGLGLSEDSYSGLAALELLQTYPLADLMAGDSAELTRRIGELLEAQTSRNPRFYARTGPARGFASVLIFIPRETYSTAVRSRVVTLLEEDLGGSRTEFLTRLSHSPLAQLQVLMRTDPEARHRVDDRLLDRLNEAVRSWPDRVRAVREADPEVARLLGTVSERYRDERDPQDAAVDLPIAAGLAPGGLHVRLDRTDPEAWRFVLYLADQRAALTQILPMLQSLGLTVLDEHPHVVDRPDGVQVAVYDFTVRPAPHVDVAEAGDVDARIAEAFSDMWLGVTEVDALGELVLRAGLTSRTVAMIRAYARYLNQCGVGFAMTHVAAVLGNHRGVTNGLVELFEASFDPDGAEPGRRDRALEDLRARIAEILSLDADRVVSALASAVEATLRTNFYADSGDPAAGIGPTIAMKLDTGAIPQAPQPRPKFEIYVYSPRVEGVHLRFGDVARGGLRWSDRREDFRTEILGLVKAQAVKNAVIVPVGAKGGFVLRHPPVATGDAAVDQSALREEGIACYRAFIAALLQITDNLDPATGRVRPPARVLRRDADDPYLVVAADKGTASFSDIANEVADHYGFWLADAFASGGSVGYDHKAMGITARGAWESVKRHFREMGVDTQTQDFTVVGIGDMSGDVFGNGMLLSRHIRLVAAFDHRHIFIDPDPVAATSYAERARLFALPRSTWDDYDRSLISAGGGVWSREQKSIDVTPQMRDALGLDDAVERMSPPDLIRAVLLAPVDLLFNGGIGTYVKASDEADAEVGDKANDPIRVTGGQLRVRVVGEGGNLGVTQRGRIEADLAGVRINSDALDNSAGVDCSDREVNIKVLLGSQISAGVLDADDRNDLLLSMTDDVAELVLADNIDQNAELGLARDTAGEDVELHARMLAHLASTGVDLELEALPTPEQLRRRRAGDLQRGLTSPELATMMAHVKLDAKSRLLESGLPDNDMFDALASGYFPEPLRARFAAGIRTHRLRREIVTTVLVNRIVADGGMTHLYALGETSGTEVEDATRATVVAMRVFGAAALLEELRTEQVSATTVDDATRRIRNLLAAGSRWFLAHRPQPLAIAAETTRYAQVADLGGRLDEWLTGTAERSVRERAAALADSGVRPALAQAVAISPYRLQLLDVLDIAEISDRSPDEVGELLFAVVERFGIDELVSQIAELGHADRWTQLARLSLRDEVFAVLRSLTRAILTMSEPEEPAAQKISDWSQARSAMIARTESTLADLAATGRWDLATLSVAVRSLRSVVG</sequence>
<feature type="domain" description="NAD-glutamate dehydrogenase ACT3" evidence="6">
    <location>
        <begin position="477"/>
        <end position="540"/>
    </location>
</feature>
<dbReference type="InterPro" id="IPR046346">
    <property type="entry name" value="Aminoacid_DH-like_N_sf"/>
</dbReference>
<dbReference type="PANTHER" id="PTHR43403:SF1">
    <property type="entry name" value="NAD-SPECIFIC GLUTAMATE DEHYDROGENASE"/>
    <property type="match status" value="1"/>
</dbReference>
<dbReference type="PANTHER" id="PTHR43403">
    <property type="entry name" value="NAD-SPECIFIC GLUTAMATE DEHYDROGENASE"/>
    <property type="match status" value="1"/>
</dbReference>
<comment type="caution">
    <text evidence="7">The sequence shown here is derived from an EMBL/GenBank/DDBJ whole genome shotgun (WGS) entry which is preliminary data.</text>
</comment>
<dbReference type="Pfam" id="PF21077">
    <property type="entry name" value="GDH_ACT3"/>
    <property type="match status" value="1"/>
</dbReference>
<dbReference type="Pfam" id="PF05088">
    <property type="entry name" value="Bac_GDH_CD"/>
    <property type="match status" value="1"/>
</dbReference>
<name>A0ABP5UAI2_9ACTN</name>
<dbReference type="InterPro" id="IPR049059">
    <property type="entry name" value="NAD_Glu_DH_HM1"/>
</dbReference>
<dbReference type="Pfam" id="PF21074">
    <property type="entry name" value="GDH_C"/>
    <property type="match status" value="1"/>
</dbReference>
<dbReference type="Pfam" id="PF21078">
    <property type="entry name" value="GDH_HM3"/>
    <property type="match status" value="1"/>
</dbReference>
<proteinExistence type="predicted"/>
<evidence type="ECO:0000259" key="3">
    <source>
        <dbReference type="Pfam" id="PF21074"/>
    </source>
</evidence>
<keyword evidence="8" id="KW-1185">Reference proteome</keyword>
<dbReference type="PIRSF" id="PIRSF036761">
    <property type="entry name" value="GDH_Mll4104"/>
    <property type="match status" value="1"/>
</dbReference>
<dbReference type="RefSeq" id="WP_346075199.1">
    <property type="nucleotide sequence ID" value="NZ_BAAARB010000004.1"/>
</dbReference>
<dbReference type="SUPFAM" id="SSF53223">
    <property type="entry name" value="Aminoacid dehydrogenase-like, N-terminal domain"/>
    <property type="match status" value="1"/>
</dbReference>
<dbReference type="SUPFAM" id="SSF51735">
    <property type="entry name" value="NAD(P)-binding Rossmann-fold domains"/>
    <property type="match status" value="1"/>
</dbReference>
<dbReference type="InterPro" id="IPR049056">
    <property type="entry name" value="NAD_Glu_DH_HM3"/>
</dbReference>
<feature type="domain" description="NAD-specific glutamate dehydrogenase C-terminal" evidence="3">
    <location>
        <begin position="1195"/>
        <end position="1528"/>
    </location>
</feature>
<accession>A0ABP5UAI2</accession>
<feature type="region of interest" description="Disordered" evidence="1">
    <location>
        <begin position="201"/>
        <end position="222"/>
    </location>
</feature>
<feature type="domain" description="NAD-glutamate dehydrogenase catalytic" evidence="2">
    <location>
        <begin position="643"/>
        <end position="1147"/>
    </location>
</feature>
<dbReference type="InterPro" id="IPR048381">
    <property type="entry name" value="GDH_C"/>
</dbReference>
<evidence type="ECO:0000256" key="1">
    <source>
        <dbReference type="SAM" id="MobiDB-lite"/>
    </source>
</evidence>
<reference evidence="8" key="1">
    <citation type="journal article" date="2019" name="Int. J. Syst. Evol. Microbiol.">
        <title>The Global Catalogue of Microorganisms (GCM) 10K type strain sequencing project: providing services to taxonomists for standard genome sequencing and annotation.</title>
        <authorList>
            <consortium name="The Broad Institute Genomics Platform"/>
            <consortium name="The Broad Institute Genome Sequencing Center for Infectious Disease"/>
            <person name="Wu L."/>
            <person name="Ma J."/>
        </authorList>
    </citation>
    <scope>NUCLEOTIDE SEQUENCE [LARGE SCALE GENOMIC DNA]</scope>
    <source>
        <strain evidence="8">JCM 16227</strain>
    </source>
</reference>
<dbReference type="Pfam" id="PF21075">
    <property type="entry name" value="GDH_ACT1"/>
    <property type="match status" value="1"/>
</dbReference>
<organism evidence="7 8">
    <name type="scientific">Gordonia cholesterolivorans</name>
    <dbReference type="NCBI Taxonomy" id="559625"/>
    <lineage>
        <taxon>Bacteria</taxon>
        <taxon>Bacillati</taxon>
        <taxon>Actinomycetota</taxon>
        <taxon>Actinomycetes</taxon>
        <taxon>Mycobacteriales</taxon>
        <taxon>Gordoniaceae</taxon>
        <taxon>Gordonia</taxon>
    </lineage>
</organism>
<evidence type="ECO:0000259" key="5">
    <source>
        <dbReference type="Pfam" id="PF21076"/>
    </source>
</evidence>
<dbReference type="InterPro" id="IPR049064">
    <property type="entry name" value="NAD_Glu_DH_ACT3"/>
</dbReference>
<evidence type="ECO:0000313" key="7">
    <source>
        <dbReference type="EMBL" id="GAA2372536.1"/>
    </source>
</evidence>
<evidence type="ECO:0000259" key="4">
    <source>
        <dbReference type="Pfam" id="PF21075"/>
    </source>
</evidence>
<feature type="domain" description="NAD-glutamate dehydrogenase N-terminal ACT1" evidence="4">
    <location>
        <begin position="51"/>
        <end position="128"/>
    </location>
</feature>
<dbReference type="Pfam" id="PF21073">
    <property type="entry name" value="GDH_HM1"/>
    <property type="match status" value="1"/>
</dbReference>
<evidence type="ECO:0000259" key="2">
    <source>
        <dbReference type="Pfam" id="PF05088"/>
    </source>
</evidence>
<dbReference type="InterPro" id="IPR036291">
    <property type="entry name" value="NAD(P)-bd_dom_sf"/>
</dbReference>
<gene>
    <name evidence="7" type="ORF">GCM10009855_09740</name>
</gene>
<evidence type="ECO:0000259" key="6">
    <source>
        <dbReference type="Pfam" id="PF21077"/>
    </source>
</evidence>
<protein>
    <submittedName>
        <fullName evidence="7">NAD-glutamate dehydrogenase</fullName>
    </submittedName>
</protein>
<dbReference type="Gene3D" id="3.40.50.720">
    <property type="entry name" value="NAD(P)-binding Rossmann-like Domain"/>
    <property type="match status" value="1"/>
</dbReference>
<dbReference type="InterPro" id="IPR028971">
    <property type="entry name" value="NAD-GDH_cat"/>
</dbReference>
<feature type="domain" description="NAD-glutamate dehydrogenase ACT2" evidence="5">
    <location>
        <begin position="335"/>
        <end position="422"/>
    </location>
</feature>